<sequence length="314" mass="32541">MTSLTEVYNGGAGGANLRRLYLGVALFVVGVAFVLGGIVLAATEVGWTWFDSGWRGARELGMTLAGLGVPAVFLGILAVLPSSRLVKGAAVTGAAITVVGVLMFRAGYPNNWLMDDLGYLFQTVAVYFVGVTVTFWCLFTGVANFKTRNDPGGTVTLEITQEGETRVVEVDRSELASMGGLGSIGGMGGVGLLGTDPDGEVETQTAGTHSSARSDGGTTTSSTPSTSPEPSQSTPDAPSRTASPGRSGSQSAAASTLGSDTGAVGGGRDATDRYCGSCAHFRYVRTDDGLQPYCGAHEELMDDMEPCPQWRRNN</sequence>
<dbReference type="Pfam" id="PF23600">
    <property type="entry name" value="CdpA_N"/>
    <property type="match status" value="1"/>
</dbReference>
<gene>
    <name evidence="5" type="ORF">ACFSBT_01140</name>
</gene>
<dbReference type="InterPro" id="IPR055563">
    <property type="entry name" value="CdpA_N"/>
</dbReference>
<keyword evidence="2" id="KW-1133">Transmembrane helix</keyword>
<feature type="compositionally biased region" description="Polar residues" evidence="1">
    <location>
        <begin position="240"/>
        <end position="259"/>
    </location>
</feature>
<evidence type="ECO:0000256" key="2">
    <source>
        <dbReference type="SAM" id="Phobius"/>
    </source>
</evidence>
<feature type="region of interest" description="Disordered" evidence="1">
    <location>
        <begin position="189"/>
        <end position="269"/>
    </location>
</feature>
<feature type="compositionally biased region" description="Polar residues" evidence="1">
    <location>
        <begin position="202"/>
        <end position="217"/>
    </location>
</feature>
<evidence type="ECO:0000259" key="4">
    <source>
        <dbReference type="Pfam" id="PF23601"/>
    </source>
</evidence>
<name>A0ABD6APV1_9EURY</name>
<feature type="transmembrane region" description="Helical" evidence="2">
    <location>
        <begin position="119"/>
        <end position="139"/>
    </location>
</feature>
<protein>
    <submittedName>
        <fullName evidence="5">Ribonuclease BN</fullName>
    </submittedName>
</protein>
<comment type="caution">
    <text evidence="5">The sequence shown here is derived from an EMBL/GenBank/DDBJ whole genome shotgun (WGS) entry which is preliminary data.</text>
</comment>
<organism evidence="5 6">
    <name type="scientific">Halomarina rubra</name>
    <dbReference type="NCBI Taxonomy" id="2071873"/>
    <lineage>
        <taxon>Archaea</taxon>
        <taxon>Methanobacteriati</taxon>
        <taxon>Methanobacteriota</taxon>
        <taxon>Stenosarchaea group</taxon>
        <taxon>Halobacteria</taxon>
        <taxon>Halobacteriales</taxon>
        <taxon>Natronomonadaceae</taxon>
        <taxon>Halomarina</taxon>
    </lineage>
</organism>
<keyword evidence="2" id="KW-0472">Membrane</keyword>
<evidence type="ECO:0000313" key="6">
    <source>
        <dbReference type="Proteomes" id="UP001597187"/>
    </source>
</evidence>
<dbReference type="Proteomes" id="UP001597187">
    <property type="component" value="Unassembled WGS sequence"/>
</dbReference>
<accession>A0ABD6APV1</accession>
<dbReference type="RefSeq" id="WP_250871861.1">
    <property type="nucleotide sequence ID" value="NZ_JALXFV010000001.1"/>
</dbReference>
<reference evidence="5 6" key="1">
    <citation type="journal article" date="2019" name="Int. J. Syst. Evol. Microbiol.">
        <title>The Global Catalogue of Microorganisms (GCM) 10K type strain sequencing project: providing services to taxonomists for standard genome sequencing and annotation.</title>
        <authorList>
            <consortium name="The Broad Institute Genomics Platform"/>
            <consortium name="The Broad Institute Genome Sequencing Center for Infectious Disease"/>
            <person name="Wu L."/>
            <person name="Ma J."/>
        </authorList>
    </citation>
    <scope>NUCLEOTIDE SEQUENCE [LARGE SCALE GENOMIC DNA]</scope>
    <source>
        <strain evidence="5 6">CGMCC 1.12563</strain>
    </source>
</reference>
<dbReference type="InterPro" id="IPR055564">
    <property type="entry name" value="CdpA_C"/>
</dbReference>
<feature type="transmembrane region" description="Helical" evidence="2">
    <location>
        <begin position="62"/>
        <end position="81"/>
    </location>
</feature>
<feature type="compositionally biased region" description="Low complexity" evidence="1">
    <location>
        <begin position="218"/>
        <end position="235"/>
    </location>
</feature>
<feature type="transmembrane region" description="Helical" evidence="2">
    <location>
        <begin position="88"/>
        <end position="107"/>
    </location>
</feature>
<feature type="transmembrane region" description="Helical" evidence="2">
    <location>
        <begin position="20"/>
        <end position="42"/>
    </location>
</feature>
<evidence type="ECO:0000256" key="1">
    <source>
        <dbReference type="SAM" id="MobiDB-lite"/>
    </source>
</evidence>
<dbReference type="AlphaFoldDB" id="A0ABD6APV1"/>
<feature type="domain" description="Cell division protein A C-terminal" evidence="4">
    <location>
        <begin position="272"/>
        <end position="313"/>
    </location>
</feature>
<proteinExistence type="predicted"/>
<keyword evidence="6" id="KW-1185">Reference proteome</keyword>
<evidence type="ECO:0000313" key="5">
    <source>
        <dbReference type="EMBL" id="MFD1511881.1"/>
    </source>
</evidence>
<evidence type="ECO:0000259" key="3">
    <source>
        <dbReference type="Pfam" id="PF23600"/>
    </source>
</evidence>
<dbReference type="Pfam" id="PF23601">
    <property type="entry name" value="CdpA_C"/>
    <property type="match status" value="1"/>
</dbReference>
<dbReference type="EMBL" id="JBHUDC010000001">
    <property type="protein sequence ID" value="MFD1511881.1"/>
    <property type="molecule type" value="Genomic_DNA"/>
</dbReference>
<keyword evidence="2" id="KW-0812">Transmembrane</keyword>
<feature type="domain" description="Cell division protein A N-terminal" evidence="3">
    <location>
        <begin position="2"/>
        <end position="151"/>
    </location>
</feature>